<reference evidence="8" key="1">
    <citation type="journal article" date="2019" name="Int. J. Syst. Evol. Microbiol.">
        <title>The Global Catalogue of Microorganisms (GCM) 10K type strain sequencing project: providing services to taxonomists for standard genome sequencing and annotation.</title>
        <authorList>
            <consortium name="The Broad Institute Genomics Platform"/>
            <consortium name="The Broad Institute Genome Sequencing Center for Infectious Disease"/>
            <person name="Wu L."/>
            <person name="Ma J."/>
        </authorList>
    </citation>
    <scope>NUCLEOTIDE SEQUENCE [LARGE SCALE GENOMIC DNA]</scope>
    <source>
        <strain evidence="8">KCTC 33575</strain>
    </source>
</reference>
<comment type="caution">
    <text evidence="7">The sequence shown here is derived from an EMBL/GenBank/DDBJ whole genome shotgun (WGS) entry which is preliminary data.</text>
</comment>
<evidence type="ECO:0000256" key="4">
    <source>
        <dbReference type="PROSITE-ProRule" id="PRU00182"/>
    </source>
</evidence>
<dbReference type="SUPFAM" id="SSF55120">
    <property type="entry name" value="Pseudouridine synthase"/>
    <property type="match status" value="1"/>
</dbReference>
<feature type="domain" description="Pseudouridine synthase RsuA/RluA-like" evidence="6">
    <location>
        <begin position="89"/>
        <end position="239"/>
    </location>
</feature>
<dbReference type="InterPro" id="IPR006145">
    <property type="entry name" value="PsdUridine_synth_RsuA/RluA"/>
</dbReference>
<comment type="function">
    <text evidence="5">Responsible for synthesis of pseudouridine from uracil.</text>
</comment>
<evidence type="ECO:0000259" key="6">
    <source>
        <dbReference type="Pfam" id="PF00849"/>
    </source>
</evidence>
<dbReference type="InterPro" id="IPR006225">
    <property type="entry name" value="PsdUridine_synth_RluC/D"/>
</dbReference>
<dbReference type="SUPFAM" id="SSF55174">
    <property type="entry name" value="Alpha-L RNA-binding motif"/>
    <property type="match status" value="1"/>
</dbReference>
<dbReference type="InterPro" id="IPR006224">
    <property type="entry name" value="PsdUridine_synth_RluA-like_CS"/>
</dbReference>
<dbReference type="InterPro" id="IPR020103">
    <property type="entry name" value="PsdUridine_synth_cat_dom_sf"/>
</dbReference>
<dbReference type="CDD" id="cd00165">
    <property type="entry name" value="S4"/>
    <property type="match status" value="1"/>
</dbReference>
<sequence>MNKRTRTQKQDTTWVVKEKTEVLKFLIEMMPSQSRKSVKSILSRGQIFVNGKGTTQFNDELVPGDRVEIRSAASNIKLKGIQIFHEDEDIIVVEKEAGVLSIASEKESKITAYRLLSDYVQKKNPRNRIFVVHRLDRDTSGVMVFARRREVQQKLQNAWKNAVKERTYIALVEGTVTEGGKITSWLTENKALIMRSSKNPNKGKKAVTRYKVLKSNKKFSLLKVNLDTGRKNQIRVHMQDLGHPIVGDKKYGAQNNPIRRIGLHAHVISFNHPVTGELLRFESKVPEEFTRGFK</sequence>
<proteinExistence type="inferred from homology"/>
<protein>
    <recommendedName>
        <fullName evidence="5">Pseudouridine synthase</fullName>
        <ecNumber evidence="5">5.4.99.-</ecNumber>
    </recommendedName>
</protein>
<evidence type="ECO:0000256" key="1">
    <source>
        <dbReference type="ARBA" id="ARBA00000073"/>
    </source>
</evidence>
<dbReference type="PROSITE" id="PS01129">
    <property type="entry name" value="PSI_RLU"/>
    <property type="match status" value="1"/>
</dbReference>
<evidence type="ECO:0000313" key="7">
    <source>
        <dbReference type="EMBL" id="MFD2831034.1"/>
    </source>
</evidence>
<accession>A0ABW5WY64</accession>
<organism evidence="7 8">
    <name type="scientific">Corticicoccus populi</name>
    <dbReference type="NCBI Taxonomy" id="1812821"/>
    <lineage>
        <taxon>Bacteria</taxon>
        <taxon>Bacillati</taxon>
        <taxon>Bacillota</taxon>
        <taxon>Bacilli</taxon>
        <taxon>Bacillales</taxon>
        <taxon>Staphylococcaceae</taxon>
        <taxon>Corticicoccus</taxon>
    </lineage>
</organism>
<dbReference type="Gene3D" id="3.30.2350.10">
    <property type="entry name" value="Pseudouridine synthase"/>
    <property type="match status" value="1"/>
</dbReference>
<keyword evidence="4" id="KW-0694">RNA-binding</keyword>
<dbReference type="PANTHER" id="PTHR21600:SF44">
    <property type="entry name" value="RIBOSOMAL LARGE SUBUNIT PSEUDOURIDINE SYNTHASE D"/>
    <property type="match status" value="1"/>
</dbReference>
<keyword evidence="3 5" id="KW-0413">Isomerase</keyword>
<name>A0ABW5WY64_9STAP</name>
<dbReference type="InterPro" id="IPR050188">
    <property type="entry name" value="RluA_PseudoU_synthase"/>
</dbReference>
<dbReference type="EC" id="5.4.99.-" evidence="5"/>
<dbReference type="Proteomes" id="UP001597519">
    <property type="component" value="Unassembled WGS sequence"/>
</dbReference>
<gene>
    <name evidence="7" type="ORF">ACFSX4_11220</name>
</gene>
<evidence type="ECO:0000256" key="3">
    <source>
        <dbReference type="ARBA" id="ARBA00023235"/>
    </source>
</evidence>
<evidence type="ECO:0000256" key="5">
    <source>
        <dbReference type="RuleBase" id="RU362028"/>
    </source>
</evidence>
<dbReference type="CDD" id="cd02869">
    <property type="entry name" value="PseudoU_synth_RluA_like"/>
    <property type="match status" value="1"/>
</dbReference>
<comment type="catalytic activity">
    <reaction evidence="1 5">
        <text>a uridine in RNA = a pseudouridine in RNA</text>
        <dbReference type="Rhea" id="RHEA:48348"/>
        <dbReference type="Rhea" id="RHEA-COMP:12068"/>
        <dbReference type="Rhea" id="RHEA-COMP:12069"/>
        <dbReference type="ChEBI" id="CHEBI:65314"/>
        <dbReference type="ChEBI" id="CHEBI:65315"/>
    </reaction>
</comment>
<comment type="similarity">
    <text evidence="2 5">Belongs to the pseudouridine synthase RluA family.</text>
</comment>
<dbReference type="Pfam" id="PF00849">
    <property type="entry name" value="PseudoU_synth_2"/>
    <property type="match status" value="1"/>
</dbReference>
<dbReference type="EMBL" id="JBHUOQ010000004">
    <property type="protein sequence ID" value="MFD2831034.1"/>
    <property type="molecule type" value="Genomic_DNA"/>
</dbReference>
<evidence type="ECO:0000313" key="8">
    <source>
        <dbReference type="Proteomes" id="UP001597519"/>
    </source>
</evidence>
<keyword evidence="8" id="KW-1185">Reference proteome</keyword>
<dbReference type="PROSITE" id="PS50889">
    <property type="entry name" value="S4"/>
    <property type="match status" value="1"/>
</dbReference>
<evidence type="ECO:0000256" key="2">
    <source>
        <dbReference type="ARBA" id="ARBA00010876"/>
    </source>
</evidence>
<dbReference type="RefSeq" id="WP_377774632.1">
    <property type="nucleotide sequence ID" value="NZ_JBHUOQ010000004.1"/>
</dbReference>
<dbReference type="NCBIfam" id="TIGR00005">
    <property type="entry name" value="rluA_subfam"/>
    <property type="match status" value="1"/>
</dbReference>
<dbReference type="PANTHER" id="PTHR21600">
    <property type="entry name" value="MITOCHONDRIAL RNA PSEUDOURIDINE SYNTHASE"/>
    <property type="match status" value="1"/>
</dbReference>